<name>A0ABX8BX82_9ACTN</name>
<evidence type="ECO:0000256" key="1">
    <source>
        <dbReference type="SAM" id="Phobius"/>
    </source>
</evidence>
<dbReference type="Proteomes" id="UP000676079">
    <property type="component" value="Chromosome"/>
</dbReference>
<keyword evidence="1" id="KW-0812">Transmembrane</keyword>
<feature type="transmembrane region" description="Helical" evidence="1">
    <location>
        <begin position="105"/>
        <end position="123"/>
    </location>
</feature>
<dbReference type="RefSeq" id="WP_220560966.1">
    <property type="nucleotide sequence ID" value="NZ_CP074133.1"/>
</dbReference>
<proteinExistence type="predicted"/>
<accession>A0ABX8BX82</accession>
<keyword evidence="1" id="KW-1133">Transmembrane helix</keyword>
<evidence type="ECO:0000313" key="2">
    <source>
        <dbReference type="EMBL" id="QUX25416.1"/>
    </source>
</evidence>
<reference evidence="2 3" key="1">
    <citation type="submission" date="2021-05" db="EMBL/GenBank/DDBJ databases">
        <title>Direct Submission.</title>
        <authorList>
            <person name="Li K."/>
            <person name="Gao J."/>
        </authorList>
    </citation>
    <scope>NUCLEOTIDE SEQUENCE [LARGE SCALE GENOMIC DNA]</scope>
    <source>
        <strain evidence="2 3">Mg02</strain>
    </source>
</reference>
<protein>
    <submittedName>
        <fullName evidence="2">Uncharacterized protein</fullName>
    </submittedName>
</protein>
<evidence type="ECO:0000313" key="3">
    <source>
        <dbReference type="Proteomes" id="UP000676079"/>
    </source>
</evidence>
<dbReference type="EMBL" id="CP074133">
    <property type="protein sequence ID" value="QUX25416.1"/>
    <property type="molecule type" value="Genomic_DNA"/>
</dbReference>
<feature type="transmembrane region" description="Helical" evidence="1">
    <location>
        <begin position="75"/>
        <end position="93"/>
    </location>
</feature>
<keyword evidence="3" id="KW-1185">Reference proteome</keyword>
<sequence>MAPNRTASPLTAGVIADGAVKTLLGAAFTLGAAPLGALLGVPTWLMAASGLALLAGGVIEIACARTRPMPTLLKLMACYDGGWVLTALTGLFITHQGGTLGGEVWIGYQTVAPLVLAALLAPTPRPGPTH</sequence>
<organism evidence="2 3">
    <name type="scientific">Nocardiopsis changdeensis</name>
    <dbReference type="NCBI Taxonomy" id="2831969"/>
    <lineage>
        <taxon>Bacteria</taxon>
        <taxon>Bacillati</taxon>
        <taxon>Actinomycetota</taxon>
        <taxon>Actinomycetes</taxon>
        <taxon>Streptosporangiales</taxon>
        <taxon>Nocardiopsidaceae</taxon>
        <taxon>Nocardiopsis</taxon>
    </lineage>
</organism>
<keyword evidence="1" id="KW-0472">Membrane</keyword>
<gene>
    <name evidence="2" type="ORF">KGD84_14920</name>
</gene>
<feature type="transmembrane region" description="Helical" evidence="1">
    <location>
        <begin position="44"/>
        <end position="63"/>
    </location>
</feature>